<feature type="region of interest" description="Disordered" evidence="1">
    <location>
        <begin position="6285"/>
        <end position="6315"/>
    </location>
</feature>
<keyword evidence="2" id="KW-0472">Membrane</keyword>
<feature type="region of interest" description="Disordered" evidence="1">
    <location>
        <begin position="2351"/>
        <end position="2379"/>
    </location>
</feature>
<feature type="compositionally biased region" description="Low complexity" evidence="1">
    <location>
        <begin position="940"/>
        <end position="953"/>
    </location>
</feature>
<dbReference type="PANTHER" id="PTHR48125:SF10">
    <property type="entry name" value="OS12G0136300 PROTEIN"/>
    <property type="match status" value="1"/>
</dbReference>
<dbReference type="Pfam" id="PF25547">
    <property type="entry name" value="WXG100_2"/>
    <property type="match status" value="1"/>
</dbReference>
<name>A0ABZ1PJR2_9ACTN</name>
<feature type="region of interest" description="Disordered" evidence="1">
    <location>
        <begin position="4625"/>
        <end position="4654"/>
    </location>
</feature>
<feature type="region of interest" description="Disordered" evidence="1">
    <location>
        <begin position="6036"/>
        <end position="6088"/>
    </location>
</feature>
<feature type="compositionally biased region" description="Acidic residues" evidence="1">
    <location>
        <begin position="3520"/>
        <end position="3535"/>
    </location>
</feature>
<reference evidence="4 5" key="1">
    <citation type="submission" date="2022-10" db="EMBL/GenBank/DDBJ databases">
        <title>The complete genomes of actinobacterial strains from the NBC collection.</title>
        <authorList>
            <person name="Joergensen T.S."/>
            <person name="Alvarez Arevalo M."/>
            <person name="Sterndorff E.B."/>
            <person name="Faurdal D."/>
            <person name="Vuksanovic O."/>
            <person name="Mourched A.-S."/>
            <person name="Charusanti P."/>
            <person name="Shaw S."/>
            <person name="Blin K."/>
            <person name="Weber T."/>
        </authorList>
    </citation>
    <scope>NUCLEOTIDE SEQUENCE [LARGE SCALE GENOMIC DNA]</scope>
    <source>
        <strain evidence="4 5">NBC_00396</strain>
    </source>
</reference>
<dbReference type="InterPro" id="IPR057746">
    <property type="entry name" value="CpnT-like_N"/>
</dbReference>
<gene>
    <name evidence="4" type="ORF">OG375_04970</name>
</gene>
<evidence type="ECO:0000313" key="5">
    <source>
        <dbReference type="Proteomes" id="UP001346877"/>
    </source>
</evidence>
<feature type="region of interest" description="Disordered" evidence="1">
    <location>
        <begin position="909"/>
        <end position="984"/>
    </location>
</feature>
<feature type="region of interest" description="Disordered" evidence="1">
    <location>
        <begin position="5020"/>
        <end position="5063"/>
    </location>
</feature>
<feature type="compositionally biased region" description="Low complexity" evidence="1">
    <location>
        <begin position="2114"/>
        <end position="2125"/>
    </location>
</feature>
<feature type="compositionally biased region" description="Low complexity" evidence="1">
    <location>
        <begin position="556"/>
        <end position="568"/>
    </location>
</feature>
<evidence type="ECO:0000313" key="4">
    <source>
        <dbReference type="EMBL" id="WUI83699.1"/>
    </source>
</evidence>
<feature type="region of interest" description="Disordered" evidence="1">
    <location>
        <begin position="4231"/>
        <end position="4300"/>
    </location>
</feature>
<feature type="compositionally biased region" description="Basic and acidic residues" evidence="1">
    <location>
        <begin position="4634"/>
        <end position="4643"/>
    </location>
</feature>
<feature type="compositionally biased region" description="Low complexity" evidence="1">
    <location>
        <begin position="2509"/>
        <end position="2524"/>
    </location>
</feature>
<feature type="transmembrane region" description="Helical" evidence="2">
    <location>
        <begin position="112"/>
        <end position="142"/>
    </location>
</feature>
<feature type="compositionally biased region" description="Pro residues" evidence="1">
    <location>
        <begin position="707"/>
        <end position="722"/>
    </location>
</feature>
<dbReference type="Proteomes" id="UP001346877">
    <property type="component" value="Chromosome"/>
</dbReference>
<sequence>MPNLSIPNDPEWQWVYDLILYTVGEEFPEADPAALRAMAQELQTTGGLVLSHIDAAASLSRDLQSSLEGPAAEAFAGFAANITNGLPVGGDIANALAFSADEFALDSEATQYGIVIAAFTIVVEIAIALATGFGAAAVPGLIKIGQQITRQMLDLFKDRLQNLLLRTGLEALEEAAQEMAETIAAQAIQFIEGNRRTADGQDILMSGAGGAFIGGGVAGVFGLIQKYFPNINRQLFSREAIMAGLETVFEGLFTLMVHGNFNPFATAISSMAGGYASARAHQWSDLKVAEALGNPPPERGRGNVPPSTGAANIPPAGVASQPSTTSGGSSGSTTDSTPTTSSTTPATGDTQTTSGSTAATGGTASTVTSGTGSTSGNGTTADGTARVTSTDAPVTTAPRPGTDTSSFFTGAPSAGTPVVPSSGNAGSPAAAPAIGSPSPAPGTSGSSTPATGGSTAPTAGGSTAPTASGPTSTDAPVAAAPPRGNDSTPASTTPSAPAAGSPAPAASTSGSDVPAGNTSATPPPASAGVAGSTGLTTDLSSPTARPEGLAGFDSPTSTTTGASTTSAGLDAPASPVSGTNAPSTAPATVGASNTSTSGGTGPSSTASSGTTSGSTASSGTGPSSTASSGTTSSTSTSSSAGARNSAETGSASGRSDLTTPAQALPPENLTVATDLPAPPAASAPPASPVPVEIGLPGLESLGIPAAAPAPTPAPASPSPVPAPAVRKTPDQVAASSPTRTVQVGRHRVLVRSQPGRWREQFVLVSESEWAQIANRPLLPDGDHIAHTALIVHGGADNTITVPVELPDGFHGTAQLTPAETATLLAQLAPATQTWVLAACASGDIDGGFAQQTADAAAVDILAPAGAIAVGADVPGNIATEHGTSWQLHVPAATGTAGWDVINDHSPFDGIKAIRDKSGSGLRMAPERPTGPRSPRPLPPASATAPRAARPATPEEQPVEDTSAGRPETVNPLPTAPEPVDGDSASVTLSLTNLHLLLEHRPSWAPGWAVEFRGQRLRRAATAFGRHFAADLAGRLTGRPVAPGNVTDFLSIESVAAVQGLANLIFLQAAAAAEGTFEPLPMRSLRPIAEVVDLLDPVPQGFDPAAPDALTLRGAGAFLRANEAVFREQLARQLSEHLDRSVDAADLVLDPPVPDGPAGGRSAPAAIEVELLRGTPQRTPLGLADAELLFRVAEQHGTESRRARELSGRSPGDLRDRHRLLEKGGADARSAPQRFGHFESPRRLPNGVLAYLPDGDEVARAFEVLDLAEQLPSSPGTLTVTGIARGAGSEVAITDGTGGIIPDLLVAEPFVANAAQGGREHPVLVLRLLDNRQAAETIARQTQSLIDRDTLLGGTGPRGVVVGVPDPTTGRWSWQAAIPGSERLQPTGSLDDALTVVRGLPPLRLDPAQELRARVDGHTAHPRLTTAECAQLALQDAGDLPSYSERATDSPDSFAETELRVPVRPGATPGEAVDAARLWLDPEAVREVVSRGDDRATQLVRIGPSLRAHVLRLAGTGTEPDSWASIVRPAESTDRVRYRVWVNRHQPLPGHGGPVSMTAVLPDPHVDWSVLDTLPPSFLSRLTIEPGRVDGDTIDVGEGRPIDAAEYAGRLADTDEPVVVLQAPMHSDAGLPFVRSLSHAGWVLAQRVQDGRREWLMFRDGELVQVIPSPTGRELGQVLRNSAGGPIVTPRQAVHDLLSDAVRTPDAPAALVLQRAMAAAELSDTDTVRGWLTLPPGSLPTGPISTLLGHYPAGLVPLRAEPVQGMVNIPLQVPSRYAAEVTAGGLRQPVADLTALAEARAVVGVDGRVTVPPAVTSRRGVEVIRGHLAGMRAQRPADQPDQRVARLFGMLGHVPRGAGPPSLTAWADQLGAQFREVGPQAVERLGAGAVTLARTRAAGVLIAVGVEDPHRPALLTLGGEPVDPAVLGQDGLQLLLDGDGRMAQIDITVPDMTLPAVRGRPGEDATVSLTDQVADRLRAYGDEVPADLEDRLNRRVSVTAARRLSRLGGHPAVLDVVAQEAVREVDEPVDEEARRTELLSGVVEVLTDNGVTMSVEDVQTHLDVVLAAEPPEWIGSSVPEQMIIRVGLNIAARQAEISMMAAGGVVSRERRARFRAAAEPAPQAEATVPPKTAPPTEIPAQSPSARPLRRKRQLPAAPHASAVDSTPAGHPAQRHAAEQMPTPAAAAELAPSATVPAGAVPADGNCQLYSLIGADPERVHRALTANGLGSAAVHDWLTDPVRVRSDLLRHAQVLSDTAPVPIDSPLAQATDALRDLVVRRLDSYEDRPGDLPIWVVQEYRTAGDGFGPDQLPEGRDELLTQLSENGITTVTNGQMLPVTWLRDRFIERRAAELTSPDLSPTEARRAAEREVPLVDSRPDATPELADDALSMQQMLTYLTTKDGALPAAEAPTSALRDMLSDHYLFNGRPVTRDELATVRHAAANWQNFWLNNVGDTFLPLLAHTLDLRVTVLRGDQHDSTSVGEAHHPQVQLTLEYLHYSYVPPTGATVPQQPAAEQPLAAASRVRGPRPARRTPAGPRPSGQRPRGASPDHRSGPAAPATRTIPAGPHRVVVRKSDASDATAPVRQATSSTIDTVEALSDLADEIAGKTRVVPAGDPLTDPVSCVALLGKAFGRLHPDRIAPIPAAARTVDDAVLDGRQTSRLVGGAELAAFGSWAALETRLIEAAGEVKPGKVKPSTALVLIERGEGVGHAIMARLLPTGQVVYVDLHRNPGERVLPPGQRPDLGSARASAVVLDGNGTEVTSGEDARNRTVDALIDPASDHRYGRGGTEAEYHGGYLELPVQWDDQWHLLAVNQRLGLRAVIDSGTFLRWQNDVSMLTVSAPQGAVREVAPIIEILTEEPLAELPGDPPTKTDADVIGAQHEMVAYLRRLGEKAVRDGFQSLGYTLDQIFDSSDGWVLAPHADQVRFVPVLTEGLPAVSMHHTKGLPIGAVREFLEKLTPRIWEPDLRRMHRSGGAFAASVREHYQSSYSPRFNNGRPRPAGRPTEAELNELEGAMWVTYDHVAGLAMAALTGGLRGKQRSPIAMRQSLRAMRNELTAETRRFLEQNINLVELTFEATLLTDVRDYSERYVQNVNDAAQQHAEPPRYHQAPAPLSPGTVVRPLDAVRYARTFETHQLPTVSVRDYLRTMLADNAPQMNQHEAFGVRTFYNDLDRARSSGRGLLLFELRNDTAVFIHPAEILPQYRELRTIVQEAVGRAEPENNTLTARISRLSTGGWPFAATGFRSVSPGGGRTPMPSAYTPEQIRQRFPLLGMVNPQRAAGTETDSNCVIAAISYVLARDEGAAVEASGSTELPGVDLINFQRQRLDLPDDEHLVWLTPSVEALTDAMLTAGAGTLVLLADRGDNGHINHVYVGEVDHLGVTFLNPQTGELAALPVTTTAVAVLPLTHGMAMPAGGRMLTAAEAGMSAVDRHGAPISTEGERSFRQEFNANPLRPSQTFPGRLPSAPVATAVTALADWHGVTPLAPATARLGQLLPSSSSHHRPQASVRTTTADLTDGIDEPPSDDVDDEDSPASPQPASQRLRDVAGLARTEPERDLDESGLNTVVDDIVHQVRGHDDTGDWSLNECVVLSQAFLRRVHPAVAVAAASDDTATNQGGSAGVRARLVAGPGWAQNPDRDRIRELVDDLGDGATVLWAESRQNGADGHVRMWHRADNVVWGIDPQRDGGRVYPVVHPTLDVRAGIAETWVLVIDADGHVATPGPESGHTASALVDAPTNHAYGAHAEEVEVHNLGLFHSGTTLPGKVVVARSNDGLVEVATDFTVLQVGTDDRLAEPRAGGPQRTMTLSIPEINTTPSANLPQEDHRPDHDEVQERVRRTIVLLSNASPMLRLTDQTTSLRSLLPAGEYTIPSEYANVTVARLPEIRPNFPLYVQYTEDVPIAGMYQFLDHVARYARPTGGAEQGLRAAMRFGRQVAALFVERTVQRRPSEGDMEMLLASQPVMSLMGVMAVSAHVVAGGLDHAIIRQGIMRGRLLVAPRHSLQVLWQALGGEIQTFLRQNAAEIRQMFVGNVDWLRRTYNHVYRLHPNTAVNLLGIWMVQDHTLTPTHTAFDVLNQVLDPPANSAGIPSSVFRIGPSHNNGLLNLRPPAPPTAALELRYYGVRPVDGPEIYSSQPMYVSDSGQIRQAARHADTNATMAHRLGATREGRAVTTALVHAIAAEPSDRVQRINALVNAIVVYGHLYPHHESALRTLLAPAEQRLSVQLVPLTGPAAPGGQHHGQFGPAAPLLPSSQGWPPQNFFPPQAQISGPAASSAPDGENPPAPADDLDGTPAGPVPGTLWNAPVEFSTHGITAAVQRPDGSATSVDEDWDDWEKEAAALRAARVPTQVINWARQQAWSATTDEAMRWFRPDEERRRLNVVVEIELPAVDPNESAAGRAAREETEERFSWWATGVVNRQLNLGLSGWGDRAGTAAPQAEVRYAVVRTPRTDARPAPDRLRLRFDGQETMPESPPQSLRQRELILDGAMVLADRNPQTLELTAEARSKVARFTVEVAARAVERHFAGAPGPLVHLVGQFDETGGGDTDDAENGVDEAYEPFRGFLEASVADQLAERLRRDPTTDEVRAVVRTLIVSRSTKPAKNADLARRFAMPVELHLVAPALAPPPLDGEDVRSSDWRSPEPAPTLENPLSSAEVERIAAALPDSAFVLVHLENADVTEPPGDGRTLLRSYRAEGRHDLARVHVEGRGWIRIFRHRIHLAEEQGVSPGVVQQFQEDLTASLQEDVNARFRLPGGDQFHLMVEFVEPERAHLTATVGSTPEGGADTKPVDTEYWPEWLVRRDAGFRRAVLTHEIWHNAFAAPDEYRDAAANGRRSIFRSDAPGARDRRLPRLYELEEGLMGPSRWSPDMIRARYLTRIDFAQRSQVNAPETTVRLTGDTVEVVPQSVLELRRIAERGPAVTNAQLAAEWRYGHALEGMLDDAETNQVYGRTYAVLPRHDADRYLIGDQFLLLTSSRPPENVPAGHRLLVFDSSHLVVHSEGRELRFVPVYSADHDRETDDGTAYLTGPAPAAETSANPAEVPNDSAELPNEPEFDEPPATARDDARLDEAAAWLESPSGYIEDGYPAVPVPHAGRQNPARAADTHKAFINGLDRAISLRRTRTTNNASLPVETLPPPAKEPLATAGGRPFASSALPALVAEVRRSTAQSEDPQLCLVQADAVRSRLFPGGVRLPRAVTDVDAVRLVDANFTEANGWPRVPGFGPVVEGVRAAGVGSAAFVVLERPDGVGHAWVVVHTEDGRIVAVDVDAPAEHDRVTELPADPDRFRAQRVGPLESAVSTRVQLVGPTGAVIDGAFPTVTESQSAARALVDRTPDSRYGALRRGPARSSGRTDAADQRQRDAAPSAQAFSVVTSPMDRARLRDVADGIVTEAPGDDPNACLNRLLVFRDQVFRAIRHQNTSDDSVLGGGRSHPFGMASAWPRVDGLRSIVPAMRDLPAGSAAFVLLDNQDRDKGHAVLLYNVADPATDGSPPRVRTVLVDLNPVRAGQHVTDLDETSDPLDELLTDRIKPATVTRALVVDNTGTVRDVIPTTAPSTSQAQALADPPTNLGYAGSGIEAEFTEIMWLTGISDPKRVRGQSLVIWRTPEGKVGFRVIVETKTYFRGASDRLYRTQDAAKASGGTVWPEDVAIPEFVSEVLADHSAEQEIRLRPDPIWDALEQVEQRFIALDGEDGVRQPATDLETLFQGDGFEITGLGAYTSIGKRPIGDWRGAHFHTTIGVVQSGLYDLLKHVAERTWRDTPRYNTKVHLDDALALGREVAKRYVIARGRGRQALGQISDQDLASLPFPGEDRDAAIIAGHVALLASNASVLAEMEVHRGLGKELLAAASRVALHDALRNLDQNLQDYLAVESDFIWRRFEQSFRERVPTFDERLRVRRGLPDNAPIDLATVLYEAVPFFGESPEVTGTHRRTIREYLNSGLNPRAERIGQSRTLNIGTTLGDLDRVDQDLVVLEVRSYAQRHASVRTARTDHQRLVGVAVAGYDREQAWSAGATPSTAVSAVLAQVDALLAPAQPAGTTDGTGNDPDDFWEAWSDDTAEPRSEWLTPPGSPTDVWFDSDSDDEPIDADQALPALSQNRFSTDEWHFAATAFRGLPPDTDTTPLPSAYTPEQVHQRFPLLRTVNPHHGTDADTNCVIAAITYVLARDEGTPVEASGSTDLPGADLVNFQRQRLNLPDNEHLVWLTPSIEALTDAMQSAGEDTVVLLADRGDTGHITHVYVAEVDHLGVTFLNPQTGQLAALPTSTTALAVLPLTQGMEMPAGGRRLAPSEAGTAAVDESPSGAGTTDHTLVPPQEGISTRLWVTRSGSMLHAPHTGYNATGYPLPPMPQPDPDWENHT</sequence>
<feature type="compositionally biased region" description="Low complexity" evidence="1">
    <location>
        <begin position="2532"/>
        <end position="2541"/>
    </location>
</feature>
<keyword evidence="2" id="KW-0812">Transmembrane</keyword>
<feature type="compositionally biased region" description="Low complexity" evidence="1">
    <location>
        <begin position="319"/>
        <end position="385"/>
    </location>
</feature>
<accession>A0ABZ1PJR2</accession>
<feature type="compositionally biased region" description="Low complexity" evidence="1">
    <location>
        <begin position="590"/>
        <end position="642"/>
    </location>
</feature>
<dbReference type="EMBL" id="CP107941">
    <property type="protein sequence ID" value="WUI83699.1"/>
    <property type="molecule type" value="Genomic_DNA"/>
</dbReference>
<feature type="compositionally biased region" description="Acidic residues" evidence="1">
    <location>
        <begin position="6048"/>
        <end position="6060"/>
    </location>
</feature>
<keyword evidence="2" id="KW-1133">Transmembrane helix</keyword>
<organism evidence="4 5">
    <name type="scientific">Micromonospora zamorensis</name>
    <dbReference type="NCBI Taxonomy" id="709883"/>
    <lineage>
        <taxon>Bacteria</taxon>
        <taxon>Bacillati</taxon>
        <taxon>Actinomycetota</taxon>
        <taxon>Actinomycetes</taxon>
        <taxon>Micromonosporales</taxon>
        <taxon>Micromonosporaceae</taxon>
        <taxon>Micromonospora</taxon>
    </lineage>
</organism>
<feature type="region of interest" description="Disordered" evidence="1">
    <location>
        <begin position="2506"/>
        <end position="2588"/>
    </location>
</feature>
<feature type="compositionally biased region" description="Polar residues" evidence="1">
    <location>
        <begin position="576"/>
        <end position="586"/>
    </location>
</feature>
<feature type="compositionally biased region" description="Polar residues" evidence="1">
    <location>
        <begin position="645"/>
        <end position="661"/>
    </location>
</feature>
<feature type="domain" description="Outer membrane channel protein CpnT-like N-terminal" evidence="3">
    <location>
        <begin position="7"/>
        <end position="156"/>
    </location>
</feature>
<feature type="region of interest" description="Disordered" evidence="1">
    <location>
        <begin position="2112"/>
        <end position="2180"/>
    </location>
</feature>
<feature type="region of interest" description="Disordered" evidence="1">
    <location>
        <begin position="3815"/>
        <end position="3834"/>
    </location>
</feature>
<proteinExistence type="predicted"/>
<protein>
    <recommendedName>
        <fullName evidence="3">Outer membrane channel protein CpnT-like N-terminal domain-containing protein</fullName>
    </recommendedName>
</protein>
<feature type="compositionally biased region" description="Low complexity" evidence="1">
    <location>
        <begin position="420"/>
        <end position="476"/>
    </location>
</feature>
<feature type="compositionally biased region" description="Basic and acidic residues" evidence="1">
    <location>
        <begin position="3825"/>
        <end position="3834"/>
    </location>
</feature>
<feature type="region of interest" description="Disordered" evidence="1">
    <location>
        <begin position="290"/>
        <end position="662"/>
    </location>
</feature>
<feature type="compositionally biased region" description="Polar residues" evidence="1">
    <location>
        <begin position="533"/>
        <end position="543"/>
    </location>
</feature>
<feature type="region of interest" description="Disordered" evidence="1">
    <location>
        <begin position="5331"/>
        <end position="5371"/>
    </location>
</feature>
<feature type="transmembrane region" description="Helical" evidence="2">
    <location>
        <begin position="203"/>
        <end position="224"/>
    </location>
</feature>
<dbReference type="RefSeq" id="WP_328373016.1">
    <property type="nucleotide sequence ID" value="NZ_CP107941.1"/>
</dbReference>
<dbReference type="PANTHER" id="PTHR48125">
    <property type="entry name" value="LP07818P1"/>
    <property type="match status" value="1"/>
</dbReference>
<feature type="region of interest" description="Disordered" evidence="1">
    <location>
        <begin position="3498"/>
        <end position="3548"/>
    </location>
</feature>
<evidence type="ECO:0000256" key="1">
    <source>
        <dbReference type="SAM" id="MobiDB-lite"/>
    </source>
</evidence>
<feature type="compositionally biased region" description="Acidic residues" evidence="1">
    <location>
        <begin position="6079"/>
        <end position="6088"/>
    </location>
</feature>
<evidence type="ECO:0000256" key="2">
    <source>
        <dbReference type="SAM" id="Phobius"/>
    </source>
</evidence>
<evidence type="ECO:0000259" key="3">
    <source>
        <dbReference type="Pfam" id="PF25547"/>
    </source>
</evidence>
<feature type="region of interest" description="Disordered" evidence="1">
    <location>
        <begin position="702"/>
        <end position="740"/>
    </location>
</feature>
<feature type="compositionally biased region" description="Basic and acidic residues" evidence="1">
    <location>
        <begin position="2361"/>
        <end position="2379"/>
    </location>
</feature>
<keyword evidence="5" id="KW-1185">Reference proteome</keyword>
<feature type="compositionally biased region" description="Low complexity" evidence="1">
    <location>
        <begin position="487"/>
        <end position="511"/>
    </location>
</feature>